<dbReference type="OrthoDB" id="107033at2157"/>
<dbReference type="Pfam" id="PF09378">
    <property type="entry name" value="HAS-barrel"/>
    <property type="match status" value="1"/>
</dbReference>
<dbReference type="AlphaFoldDB" id="A0A2A2HCI7"/>
<dbReference type="SUPFAM" id="SSF52540">
    <property type="entry name" value="P-loop containing nucleoside triphosphate hydrolases"/>
    <property type="match status" value="1"/>
</dbReference>
<evidence type="ECO:0000256" key="5">
    <source>
        <dbReference type="ARBA" id="ARBA00022840"/>
    </source>
</evidence>
<comment type="catalytic activity">
    <reaction evidence="10">
        <text>ATP + H2O = ADP + phosphate + H(+)</text>
        <dbReference type="Rhea" id="RHEA:13065"/>
        <dbReference type="ChEBI" id="CHEBI:15377"/>
        <dbReference type="ChEBI" id="CHEBI:15378"/>
        <dbReference type="ChEBI" id="CHEBI:30616"/>
        <dbReference type="ChEBI" id="CHEBI:43474"/>
        <dbReference type="ChEBI" id="CHEBI:456216"/>
        <dbReference type="EC" id="5.6.2.4"/>
    </reaction>
</comment>
<evidence type="ECO:0000259" key="13">
    <source>
        <dbReference type="Pfam" id="PF09378"/>
    </source>
</evidence>
<evidence type="ECO:0000259" key="11">
    <source>
        <dbReference type="Pfam" id="PF01935"/>
    </source>
</evidence>
<evidence type="ECO:0000313" key="14">
    <source>
        <dbReference type="EMBL" id="PAV07040.1"/>
    </source>
</evidence>
<evidence type="ECO:0000256" key="9">
    <source>
        <dbReference type="ARBA" id="ARBA00048954"/>
    </source>
</evidence>
<dbReference type="GO" id="GO:0016787">
    <property type="term" value="F:hydrolase activity"/>
    <property type="evidence" value="ECO:0007669"/>
    <property type="project" value="UniProtKB-KW"/>
</dbReference>
<keyword evidence="2" id="KW-0547">Nucleotide-binding</keyword>
<dbReference type="Pfam" id="PF05872">
    <property type="entry name" value="HerA_C"/>
    <property type="match status" value="1"/>
</dbReference>
<organism evidence="14 16">
    <name type="scientific">Methanosphaera cuniculi</name>
    <dbReference type="NCBI Taxonomy" id="1077256"/>
    <lineage>
        <taxon>Archaea</taxon>
        <taxon>Methanobacteriati</taxon>
        <taxon>Methanobacteriota</taxon>
        <taxon>Methanomada group</taxon>
        <taxon>Methanobacteria</taxon>
        <taxon>Methanobacteriales</taxon>
        <taxon>Methanobacteriaceae</taxon>
        <taxon>Methanosphaera</taxon>
    </lineage>
</organism>
<keyword evidence="7" id="KW-0413">Isomerase</keyword>
<dbReference type="Proteomes" id="UP000217528">
    <property type="component" value="Unassembled WGS sequence"/>
</dbReference>
<evidence type="ECO:0000313" key="17">
    <source>
        <dbReference type="Proteomes" id="UP000246004"/>
    </source>
</evidence>
<dbReference type="RefSeq" id="WP_095608962.1">
    <property type="nucleotide sequence ID" value="NZ_LMVN01000023.1"/>
</dbReference>
<dbReference type="EMBL" id="LMVN01000023">
    <property type="protein sequence ID" value="PAV07040.1"/>
    <property type="molecule type" value="Genomic_DNA"/>
</dbReference>
<dbReference type="GO" id="GO:0043139">
    <property type="term" value="F:5'-3' DNA helicase activity"/>
    <property type="evidence" value="ECO:0007669"/>
    <property type="project" value="UniProtKB-EC"/>
</dbReference>
<dbReference type="InterPro" id="IPR002789">
    <property type="entry name" value="HerA_central"/>
</dbReference>
<dbReference type="InterPro" id="IPR027417">
    <property type="entry name" value="P-loop_NTPase"/>
</dbReference>
<dbReference type="Gene3D" id="3.40.50.300">
    <property type="entry name" value="P-loop containing nucleotide triphosphate hydrolases"/>
    <property type="match status" value="2"/>
</dbReference>
<accession>A0A2A2HCI7</accession>
<dbReference type="PANTHER" id="PTHR42957:SF1">
    <property type="entry name" value="HELICASE MJ1565-RELATED"/>
    <property type="match status" value="1"/>
</dbReference>
<evidence type="ECO:0000256" key="8">
    <source>
        <dbReference type="ARBA" id="ARBA00034617"/>
    </source>
</evidence>
<feature type="domain" description="Helicase HerA barrel" evidence="13">
    <location>
        <begin position="5"/>
        <end position="90"/>
    </location>
</feature>
<gene>
    <name evidence="14" type="ORF">ASJ82_02075</name>
    <name evidence="15" type="ORF">MSCUN_15270</name>
</gene>
<keyword evidence="4" id="KW-0347">Helicase</keyword>
<evidence type="ECO:0000256" key="7">
    <source>
        <dbReference type="ARBA" id="ARBA00023235"/>
    </source>
</evidence>
<dbReference type="GO" id="GO:0043138">
    <property type="term" value="F:3'-5' DNA helicase activity"/>
    <property type="evidence" value="ECO:0007669"/>
    <property type="project" value="UniProtKB-EC"/>
</dbReference>
<reference evidence="15 17" key="1">
    <citation type="submission" date="2016-04" db="EMBL/GenBank/DDBJ databases">
        <title>Genome sequence of Methanosphaera cuniculi DSM 4103.</title>
        <authorList>
            <person name="Poehlein A."/>
            <person name="Seedorf H."/>
            <person name="Daniel R."/>
        </authorList>
    </citation>
    <scope>NUCLEOTIDE SEQUENCE [LARGE SCALE GENOMIC DNA]</scope>
    <source>
        <strain evidence="15 17">DSM 4103</strain>
    </source>
</reference>
<dbReference type="InterPro" id="IPR033186">
    <property type="entry name" value="HerA_C"/>
</dbReference>
<evidence type="ECO:0000256" key="4">
    <source>
        <dbReference type="ARBA" id="ARBA00022806"/>
    </source>
</evidence>
<dbReference type="InterPro" id="IPR008571">
    <property type="entry name" value="HerA-like"/>
</dbReference>
<dbReference type="PANTHER" id="PTHR42957">
    <property type="entry name" value="HELICASE MJ1565-RELATED"/>
    <property type="match status" value="1"/>
</dbReference>
<comment type="caution">
    <text evidence="14">The sequence shown here is derived from an EMBL/GenBank/DDBJ whole genome shotgun (WGS) entry which is preliminary data.</text>
</comment>
<evidence type="ECO:0000256" key="6">
    <source>
        <dbReference type="ARBA" id="ARBA00023125"/>
    </source>
</evidence>
<dbReference type="InterPro" id="IPR018538">
    <property type="entry name" value="HerA_barrel_dom"/>
</dbReference>
<comment type="catalytic activity">
    <reaction evidence="8">
        <text>Couples ATP hydrolysis with the unwinding of duplex DNA by translocating in the 3'-5' direction.</text>
        <dbReference type="EC" id="5.6.2.4"/>
    </reaction>
</comment>
<comment type="similarity">
    <text evidence="1">Belongs to the HerA family.</text>
</comment>
<keyword evidence="3" id="KW-0378">Hydrolase</keyword>
<evidence type="ECO:0000256" key="2">
    <source>
        <dbReference type="ARBA" id="ARBA00022741"/>
    </source>
</evidence>
<feature type="domain" description="Helicase HerA central" evidence="11">
    <location>
        <begin position="122"/>
        <end position="337"/>
    </location>
</feature>
<evidence type="ECO:0000256" key="3">
    <source>
        <dbReference type="ARBA" id="ARBA00022801"/>
    </source>
</evidence>
<dbReference type="Proteomes" id="UP000246004">
    <property type="component" value="Unassembled WGS sequence"/>
</dbReference>
<dbReference type="Pfam" id="PF01935">
    <property type="entry name" value="DUF87"/>
    <property type="match status" value="1"/>
</dbReference>
<evidence type="ECO:0000256" key="10">
    <source>
        <dbReference type="ARBA" id="ARBA00048988"/>
    </source>
</evidence>
<dbReference type="GO" id="GO:0005524">
    <property type="term" value="F:ATP binding"/>
    <property type="evidence" value="ECO:0007669"/>
    <property type="project" value="UniProtKB-KW"/>
</dbReference>
<keyword evidence="6" id="KW-0238">DNA-binding</keyword>
<sequence length="501" mass="56107">MTKIIGRSIGETETGSLEFISKDLSAVGEYVCIEYNNQTILGMISSLNRGSIMLESDIRNPDLVEKINELEGDLEHYVRGEVMILGDIENLQIPRIPAPPGITIRKAEIDELKKVFQKDQAIKIGTVLTQPEVDVKVDVNKMVSRHLAILAMTGAGKSNTTTVIIDQLLAKNGTMLVFDMHSEYGNIEFKNGNKKRIAPKINPKNLSIGEYKKLLKVGENAVNQEKYLRDAHNYAKAKVEDAKELKDEPINFIEEMKFFLSDKANQLEEVNKSHYESVNQVLFKLEGLQNRYGYLFSSNDESSITKTIQPGCVNIIGLGSVDEKGVDIIVKHALTEILTERKKGKLKFPVFCIIEEAHMIVSERRNTDSKYIISKIAREGRKFGVGLCLVSQSPKSLDSETLSQVNNLIILRLVEPNDQSHVQKSSESLSNDLLKQLPSLNIGEAIILGQMTNIPTMVKIDEFKGKIVGTDLDILKEWEKAVKTEVEEIESQDDEIDDFGV</sequence>
<feature type="domain" description="Helicase HerA-like C-terminal" evidence="12">
    <location>
        <begin position="344"/>
        <end position="458"/>
    </location>
</feature>
<comment type="catalytic activity">
    <reaction evidence="9">
        <text>ATP + H2O = ADP + phosphate + H(+)</text>
        <dbReference type="Rhea" id="RHEA:13065"/>
        <dbReference type="ChEBI" id="CHEBI:15377"/>
        <dbReference type="ChEBI" id="CHEBI:15378"/>
        <dbReference type="ChEBI" id="CHEBI:30616"/>
        <dbReference type="ChEBI" id="CHEBI:43474"/>
        <dbReference type="ChEBI" id="CHEBI:456216"/>
        <dbReference type="EC" id="5.6.2.3"/>
    </reaction>
</comment>
<evidence type="ECO:0000313" key="15">
    <source>
        <dbReference type="EMBL" id="PWL07552.1"/>
    </source>
</evidence>
<evidence type="ECO:0000313" key="16">
    <source>
        <dbReference type="Proteomes" id="UP000217528"/>
    </source>
</evidence>
<keyword evidence="16" id="KW-1185">Reference proteome</keyword>
<dbReference type="EMBL" id="LWMS01000047">
    <property type="protein sequence ID" value="PWL07552.1"/>
    <property type="molecule type" value="Genomic_DNA"/>
</dbReference>
<evidence type="ECO:0000256" key="1">
    <source>
        <dbReference type="ARBA" id="ARBA00007816"/>
    </source>
</evidence>
<evidence type="ECO:0000259" key="12">
    <source>
        <dbReference type="Pfam" id="PF05872"/>
    </source>
</evidence>
<proteinExistence type="inferred from homology"/>
<reference evidence="14 16" key="2">
    <citation type="journal article" date="2017" name="BMC Genomics">
        <title>Genomic analysis of methanogenic archaea reveals a shift towards energy conservation.</title>
        <authorList>
            <person name="Gilmore S.P."/>
            <person name="Henske J.K."/>
            <person name="Sexton J.A."/>
            <person name="Solomon K.V."/>
            <person name="Seppala S."/>
            <person name="Yoo J.I."/>
            <person name="Huyett L.M."/>
            <person name="Pressman A."/>
            <person name="Cogan J.Z."/>
            <person name="Kivenson V."/>
            <person name="Peng X."/>
            <person name="Tan Y."/>
            <person name="Valentine D.L."/>
            <person name="O'Malley M.A."/>
        </authorList>
    </citation>
    <scope>NUCLEOTIDE SEQUENCE [LARGE SCALE GENOMIC DNA]</scope>
    <source>
        <strain evidence="14 16">1R-7</strain>
    </source>
</reference>
<dbReference type="GO" id="GO:0003677">
    <property type="term" value="F:DNA binding"/>
    <property type="evidence" value="ECO:0007669"/>
    <property type="project" value="UniProtKB-KW"/>
</dbReference>
<name>A0A2A2HCI7_9EURY</name>
<protein>
    <submittedName>
        <fullName evidence="15">AAA-like domain protein</fullName>
    </submittedName>
    <submittedName>
        <fullName evidence="14">ATPase</fullName>
    </submittedName>
</protein>
<keyword evidence="5" id="KW-0067">ATP-binding</keyword>